<dbReference type="Gene3D" id="3.40.50.1820">
    <property type="entry name" value="alpha/beta hydrolase"/>
    <property type="match status" value="1"/>
</dbReference>
<dbReference type="SUPFAM" id="SSF53474">
    <property type="entry name" value="alpha/beta-Hydrolases"/>
    <property type="match status" value="1"/>
</dbReference>
<comment type="similarity">
    <text evidence="1 3">Belongs to the type-B carboxylesterase/lipase family.</text>
</comment>
<feature type="signal peptide" evidence="3">
    <location>
        <begin position="1"/>
        <end position="20"/>
    </location>
</feature>
<dbReference type="ESTHER" id="zymti-f9xdr7">
    <property type="family name" value="Fungal_carboxylesterase_lipase"/>
</dbReference>
<keyword evidence="6" id="KW-1185">Reference proteome</keyword>
<dbReference type="RefSeq" id="XP_003851565.1">
    <property type="nucleotide sequence ID" value="XM_003851517.1"/>
</dbReference>
<dbReference type="AlphaFoldDB" id="F9XDR7"/>
<dbReference type="InterPro" id="IPR019826">
    <property type="entry name" value="Carboxylesterase_B_AS"/>
</dbReference>
<evidence type="ECO:0000256" key="2">
    <source>
        <dbReference type="ARBA" id="ARBA00022801"/>
    </source>
</evidence>
<dbReference type="EC" id="3.1.1.-" evidence="3"/>
<proteinExistence type="inferred from homology"/>
<dbReference type="HOGENOM" id="CLU_006586_10_5_1"/>
<dbReference type="PROSITE" id="PS00941">
    <property type="entry name" value="CARBOXYLESTERASE_B_2"/>
    <property type="match status" value="1"/>
</dbReference>
<protein>
    <recommendedName>
        <fullName evidence="3">Carboxylic ester hydrolase</fullName>
        <ecNumber evidence="3">3.1.1.-</ecNumber>
    </recommendedName>
</protein>
<dbReference type="Pfam" id="PF00135">
    <property type="entry name" value="COesterase"/>
    <property type="match status" value="1"/>
</dbReference>
<dbReference type="GeneID" id="13401700"/>
<dbReference type="EMBL" id="CM001201">
    <property type="protein sequence ID" value="EGP86541.1"/>
    <property type="molecule type" value="Genomic_DNA"/>
</dbReference>
<dbReference type="eggNOG" id="KOG4389">
    <property type="taxonomic scope" value="Eukaryota"/>
</dbReference>
<dbReference type="Proteomes" id="UP000008062">
    <property type="component" value="Chromosome 6"/>
</dbReference>
<evidence type="ECO:0000256" key="3">
    <source>
        <dbReference type="RuleBase" id="RU361235"/>
    </source>
</evidence>
<dbReference type="OrthoDB" id="408631at2759"/>
<organism evidence="5 6">
    <name type="scientific">Zymoseptoria tritici (strain CBS 115943 / IPO323)</name>
    <name type="common">Speckled leaf blotch fungus</name>
    <name type="synonym">Septoria tritici</name>
    <dbReference type="NCBI Taxonomy" id="336722"/>
    <lineage>
        <taxon>Eukaryota</taxon>
        <taxon>Fungi</taxon>
        <taxon>Dikarya</taxon>
        <taxon>Ascomycota</taxon>
        <taxon>Pezizomycotina</taxon>
        <taxon>Dothideomycetes</taxon>
        <taxon>Dothideomycetidae</taxon>
        <taxon>Mycosphaerellales</taxon>
        <taxon>Mycosphaerellaceae</taxon>
        <taxon>Zymoseptoria</taxon>
    </lineage>
</organism>
<keyword evidence="2 3" id="KW-0378">Hydrolase</keyword>
<dbReference type="KEGG" id="ztr:MYCGRDRAFT_100559"/>
<reference evidence="5 6" key="1">
    <citation type="journal article" date="2011" name="PLoS Genet.">
        <title>Finished genome of the fungal wheat pathogen Mycosphaerella graminicola reveals dispensome structure, chromosome plasticity, and stealth pathogenesis.</title>
        <authorList>
            <person name="Goodwin S.B."/>
            <person name="Ben M'barek S."/>
            <person name="Dhillon B."/>
            <person name="Wittenberg A.H.J."/>
            <person name="Crane C.F."/>
            <person name="Hane J.K."/>
            <person name="Foster A.J."/>
            <person name="Van der Lee T.A.J."/>
            <person name="Grimwood J."/>
            <person name="Aerts A."/>
            <person name="Antoniw J."/>
            <person name="Bailey A."/>
            <person name="Bluhm B."/>
            <person name="Bowler J."/>
            <person name="Bristow J."/>
            <person name="van der Burgt A."/>
            <person name="Canto-Canche B."/>
            <person name="Churchill A.C.L."/>
            <person name="Conde-Ferraez L."/>
            <person name="Cools H.J."/>
            <person name="Coutinho P.M."/>
            <person name="Csukai M."/>
            <person name="Dehal P."/>
            <person name="De Wit P."/>
            <person name="Donzelli B."/>
            <person name="van de Geest H.C."/>
            <person name="van Ham R.C.H.J."/>
            <person name="Hammond-Kosack K.E."/>
            <person name="Henrissat B."/>
            <person name="Kilian A."/>
            <person name="Kobayashi A.K."/>
            <person name="Koopmann E."/>
            <person name="Kourmpetis Y."/>
            <person name="Kuzniar A."/>
            <person name="Lindquist E."/>
            <person name="Lombard V."/>
            <person name="Maliepaard C."/>
            <person name="Martins N."/>
            <person name="Mehrabi R."/>
            <person name="Nap J.P.H."/>
            <person name="Ponomarenko A."/>
            <person name="Rudd J.J."/>
            <person name="Salamov A."/>
            <person name="Schmutz J."/>
            <person name="Schouten H.J."/>
            <person name="Shapiro H."/>
            <person name="Stergiopoulos I."/>
            <person name="Torriani S.F.F."/>
            <person name="Tu H."/>
            <person name="de Vries R.P."/>
            <person name="Waalwijk C."/>
            <person name="Ware S.B."/>
            <person name="Wiebenga A."/>
            <person name="Zwiers L.-H."/>
            <person name="Oliver R.P."/>
            <person name="Grigoriev I.V."/>
            <person name="Kema G.H.J."/>
        </authorList>
    </citation>
    <scope>NUCLEOTIDE SEQUENCE [LARGE SCALE GENOMIC DNA]</scope>
    <source>
        <strain evidence="6">CBS 115943 / IPO323</strain>
    </source>
</reference>
<dbReference type="InterPro" id="IPR019819">
    <property type="entry name" value="Carboxylesterase_B_CS"/>
</dbReference>
<dbReference type="OMA" id="YGTWAFL"/>
<name>F9XDR7_ZYMTI</name>
<evidence type="ECO:0000313" key="6">
    <source>
        <dbReference type="Proteomes" id="UP000008062"/>
    </source>
</evidence>
<gene>
    <name evidence="5" type="ORF">MYCGRDRAFT_100559</name>
</gene>
<dbReference type="VEuPathDB" id="FungiDB:ZTRI_6.496"/>
<dbReference type="InterPro" id="IPR050309">
    <property type="entry name" value="Type-B_Carboxylest/Lipase"/>
</dbReference>
<sequence length="620" mass="67141">MANTGTMLLLSFFFLPVVSGATPAMFRPAVYSEAIRRVAGQDAFLYSNASNAVVDLGYAVYQGSHNSSVNITAFKGIRYAEPPTGRLRWQAPQPPRVNRTETLPALEYAQQCPQSNRRMAEFQVTNQTGASEDCLFLNVWAPTSATAGALPVFLWIHGGGYGEADSEPADMSYLINTNENAFIAVSIAYRLGAFGFLSSDEVHRKGVVNAGLLDQQLALVWLKQYIHLFGGDPDRITIGGLSAGGGSAMLHGMAYGGSLGDQLFGNLFAASPYLPAQYRYNDWVPTQAYFAFAAQLGCDSRQPVGTAAPIFECLIGQSMQAVINASATISQSGVPGEWAFAPVTDGAFVQDTPTRHLGRKQMNGRNLLVGNNAEEGHDYTPQNIETESDLLDYLHLSFPMFSENDIAKVLHYYPSSNASVDPHAQLFATNGDSGPTAINQSALATGQQQRANNIHAEAVFICPTYWMAEAYSPNGGETFKYQFSVPPAVHAADASAYFSPLDAPPYRPSLRLAFQKILGNFIVNSNPSISGADYTNRNPNAGPVHPAGSWPPYSIAEPYQLDINTTCGMGKTQNPFFPELEVCSGSGTYNDFRLVNAYTWEGGRGTRCDFWRAMGDIVPC</sequence>
<accession>F9XDR7</accession>
<dbReference type="InterPro" id="IPR029058">
    <property type="entry name" value="AB_hydrolase_fold"/>
</dbReference>
<evidence type="ECO:0000259" key="4">
    <source>
        <dbReference type="Pfam" id="PF00135"/>
    </source>
</evidence>
<feature type="chain" id="PRO_5005130641" description="Carboxylic ester hydrolase" evidence="3">
    <location>
        <begin position="21"/>
        <end position="620"/>
    </location>
</feature>
<feature type="domain" description="Carboxylesterase type B" evidence="4">
    <location>
        <begin position="63"/>
        <end position="565"/>
    </location>
</feature>
<keyword evidence="3" id="KW-0732">Signal</keyword>
<evidence type="ECO:0000313" key="5">
    <source>
        <dbReference type="EMBL" id="EGP86541.1"/>
    </source>
</evidence>
<dbReference type="PROSITE" id="PS00122">
    <property type="entry name" value="CARBOXYLESTERASE_B_1"/>
    <property type="match status" value="1"/>
</dbReference>
<dbReference type="InterPro" id="IPR002018">
    <property type="entry name" value="CarbesteraseB"/>
</dbReference>
<evidence type="ECO:0000256" key="1">
    <source>
        <dbReference type="ARBA" id="ARBA00005964"/>
    </source>
</evidence>
<dbReference type="InParanoid" id="F9XDR7"/>
<dbReference type="PANTHER" id="PTHR11559">
    <property type="entry name" value="CARBOXYLESTERASE"/>
    <property type="match status" value="1"/>
</dbReference>
<dbReference type="GO" id="GO:0016787">
    <property type="term" value="F:hydrolase activity"/>
    <property type="evidence" value="ECO:0007669"/>
    <property type="project" value="UniProtKB-KW"/>
</dbReference>